<comment type="caution">
    <text evidence="15">The sequence shown here is derived from an EMBL/GenBank/DDBJ whole genome shotgun (WGS) entry which is preliminary data.</text>
</comment>
<keyword evidence="6 8" id="KW-0560">Oxidoreductase</keyword>
<reference evidence="15 16" key="1">
    <citation type="journal article" date="2015" name="Sci. Rep.">
        <title>A comparative genomics and reductive dehalogenase gene transcription study of two chloroethene-respiring bacteria, Dehalococcoides mccartyi strains MB and 11a.</title>
        <authorList>
            <person name="Low A."/>
            <person name="Shen Z."/>
            <person name="Cheng D."/>
            <person name="Rogers M.J."/>
            <person name="Lee P.K."/>
            <person name="He J."/>
        </authorList>
    </citation>
    <scope>NUCLEOTIDE SEQUENCE [LARGE SCALE GENOMIC DNA]</scope>
    <source>
        <strain evidence="15 16">MB</strain>
    </source>
</reference>
<dbReference type="PIRSF" id="PIRSF000099">
    <property type="entry name" value="Histidinol_dh"/>
    <property type="match status" value="1"/>
</dbReference>
<dbReference type="InterPro" id="IPR001692">
    <property type="entry name" value="Histidinol_DH_CS"/>
</dbReference>
<feature type="binding site" evidence="8 12">
    <location>
        <position position="427"/>
    </location>
    <ligand>
        <name>substrate</name>
    </ligand>
</feature>
<evidence type="ECO:0000256" key="8">
    <source>
        <dbReference type="HAMAP-Rule" id="MF_01024"/>
    </source>
</evidence>
<dbReference type="PANTHER" id="PTHR21256">
    <property type="entry name" value="HISTIDINOL DEHYDROGENASE HDH"/>
    <property type="match status" value="1"/>
</dbReference>
<feature type="binding site" evidence="8 12">
    <location>
        <position position="422"/>
    </location>
    <ligand>
        <name>substrate</name>
    </ligand>
</feature>
<gene>
    <name evidence="8" type="primary">hisD</name>
    <name evidence="15" type="ORF">DA01_03775</name>
</gene>
<feature type="binding site" evidence="8 11">
    <location>
        <position position="198"/>
    </location>
    <ligand>
        <name>NAD(+)</name>
        <dbReference type="ChEBI" id="CHEBI:57540"/>
    </ligand>
</feature>
<dbReference type="NCBIfam" id="TIGR00069">
    <property type="entry name" value="hisD"/>
    <property type="match status" value="1"/>
</dbReference>
<feature type="binding site" evidence="8 13">
    <location>
        <position position="368"/>
    </location>
    <ligand>
        <name>Zn(2+)</name>
        <dbReference type="ChEBI" id="CHEBI:29105"/>
    </ligand>
</feature>
<protein>
    <recommendedName>
        <fullName evidence="3 8">Histidinol dehydrogenase</fullName>
        <shortName evidence="8">HDH</shortName>
        <ecNumber evidence="3 8">1.1.1.23</ecNumber>
    </recommendedName>
</protein>
<feature type="binding site" evidence="8 13">
    <location>
        <position position="269"/>
    </location>
    <ligand>
        <name>Zn(2+)</name>
        <dbReference type="ChEBI" id="CHEBI:29105"/>
    </ligand>
</feature>
<dbReference type="GO" id="GO:0005829">
    <property type="term" value="C:cytosol"/>
    <property type="evidence" value="ECO:0007669"/>
    <property type="project" value="TreeGrafter"/>
</dbReference>
<sequence>MEIIRGFAQAEKRLSRRDKAGFFLDETQRAELAKRLGVDPEKAVNSIIDDVRKQGDKAVLEYTLKFDRAAISKLEVSPAKIKQAAGEIPAELFEALKLAAAQVRAYHRFQKEAVWKAAEIMQGKQLIRPLERVGLYVPGGKAFYPSTVLMTAIPAKEAGVNEIILVTPPGADGKIPAPTLAAAYIAGVDRVFACGGAQAVAALAFGTKSIPKVDKICGPGNIFVTLAKKTVFGVVDIDGLQGPSEVLILADQYANAEYCASDILAQAEHDVLASPIMVTTSEELAKRVNDIVETKTDTCTRKDIIRQSLRDNGLIAVVDNMDEAITLANMYAAEHLCLLVKDPEQYLSRINHAGCIFYGEKASVVMGDYVAGPSHALPTSGTARFSSPLNILDFVKYIDIVNVSKEEVAKLGKAAATIARAEGLECHAEAALKRMG</sequence>
<comment type="similarity">
    <text evidence="2 8 9 14">Belongs to the histidinol dehydrogenase family.</text>
</comment>
<dbReference type="PROSITE" id="PS00611">
    <property type="entry name" value="HISOL_DEHYDROGENASE"/>
    <property type="match status" value="1"/>
</dbReference>
<evidence type="ECO:0000256" key="9">
    <source>
        <dbReference type="PIRNR" id="PIRNR000099"/>
    </source>
</evidence>
<keyword evidence="8 11" id="KW-0520">NAD</keyword>
<keyword evidence="8" id="KW-0028">Amino-acid biosynthesis</keyword>
<dbReference type="UniPathway" id="UPA00031">
    <property type="reaction ID" value="UER00014"/>
</dbReference>
<evidence type="ECO:0000256" key="1">
    <source>
        <dbReference type="ARBA" id="ARBA00003850"/>
    </source>
</evidence>
<dbReference type="PATRIC" id="fig|61435.5.peg.757"/>
<dbReference type="FunFam" id="3.40.50.1980:FF:000026">
    <property type="entry name" value="Histidinol dehydrogenase"/>
    <property type="match status" value="1"/>
</dbReference>
<feature type="binding site" evidence="8 12">
    <location>
        <position position="266"/>
    </location>
    <ligand>
        <name>substrate</name>
    </ligand>
</feature>
<evidence type="ECO:0000313" key="16">
    <source>
        <dbReference type="Proteomes" id="UP000053577"/>
    </source>
</evidence>
<dbReference type="SUPFAM" id="SSF53720">
    <property type="entry name" value="ALDH-like"/>
    <property type="match status" value="1"/>
</dbReference>
<comment type="function">
    <text evidence="1 8">Catalyzes the sequential NAD-dependent oxidations of L-histidinol to L-histidinaldehyde and then to L-histidine.</text>
</comment>
<dbReference type="CDD" id="cd06572">
    <property type="entry name" value="Histidinol_dh"/>
    <property type="match status" value="1"/>
</dbReference>
<dbReference type="GO" id="GO:0008270">
    <property type="term" value="F:zinc ion binding"/>
    <property type="evidence" value="ECO:0007669"/>
    <property type="project" value="UniProtKB-UniRule"/>
</dbReference>
<dbReference type="EC" id="1.1.1.23" evidence="3 8"/>
<dbReference type="GO" id="GO:0051287">
    <property type="term" value="F:NAD binding"/>
    <property type="evidence" value="ECO:0007669"/>
    <property type="project" value="InterPro"/>
</dbReference>
<dbReference type="HAMAP" id="MF_01024">
    <property type="entry name" value="HisD"/>
    <property type="match status" value="1"/>
</dbReference>
<dbReference type="PANTHER" id="PTHR21256:SF2">
    <property type="entry name" value="HISTIDINE BIOSYNTHESIS TRIFUNCTIONAL PROTEIN"/>
    <property type="match status" value="1"/>
</dbReference>
<dbReference type="Gene3D" id="3.40.50.1980">
    <property type="entry name" value="Nitrogenase molybdenum iron protein domain"/>
    <property type="match status" value="2"/>
</dbReference>
<evidence type="ECO:0000256" key="2">
    <source>
        <dbReference type="ARBA" id="ARBA00010178"/>
    </source>
</evidence>
<evidence type="ECO:0000256" key="11">
    <source>
        <dbReference type="PIRSR" id="PIRSR000099-2"/>
    </source>
</evidence>
<dbReference type="Gene3D" id="1.20.5.1300">
    <property type="match status" value="1"/>
</dbReference>
<feature type="binding site" evidence="8 11">
    <location>
        <position position="221"/>
    </location>
    <ligand>
        <name>NAD(+)</name>
        <dbReference type="ChEBI" id="CHEBI:57540"/>
    </ligand>
</feature>
<dbReference type="GO" id="GO:0000105">
    <property type="term" value="P:L-histidine biosynthetic process"/>
    <property type="evidence" value="ECO:0007669"/>
    <property type="project" value="UniProtKB-UniRule"/>
</dbReference>
<organism evidence="15 16">
    <name type="scientific">Dehalococcoides mccartyi</name>
    <dbReference type="NCBI Taxonomy" id="61435"/>
    <lineage>
        <taxon>Bacteria</taxon>
        <taxon>Bacillati</taxon>
        <taxon>Chloroflexota</taxon>
        <taxon>Dehalococcoidia</taxon>
        <taxon>Dehalococcoidales</taxon>
        <taxon>Dehalococcoidaceae</taxon>
        <taxon>Dehalococcoides</taxon>
    </lineage>
</organism>
<proteinExistence type="inferred from homology"/>
<evidence type="ECO:0000256" key="5">
    <source>
        <dbReference type="ARBA" id="ARBA00022833"/>
    </source>
</evidence>
<dbReference type="OrthoDB" id="9805269at2"/>
<dbReference type="InterPro" id="IPR016161">
    <property type="entry name" value="Ald_DH/histidinol_DH"/>
</dbReference>
<evidence type="ECO:0000256" key="6">
    <source>
        <dbReference type="ARBA" id="ARBA00023002"/>
    </source>
</evidence>
<comment type="catalytic activity">
    <reaction evidence="7 8">
        <text>L-histidinol + 2 NAD(+) + H2O = L-histidine + 2 NADH + 3 H(+)</text>
        <dbReference type="Rhea" id="RHEA:20641"/>
        <dbReference type="ChEBI" id="CHEBI:15377"/>
        <dbReference type="ChEBI" id="CHEBI:15378"/>
        <dbReference type="ChEBI" id="CHEBI:57540"/>
        <dbReference type="ChEBI" id="CHEBI:57595"/>
        <dbReference type="ChEBI" id="CHEBI:57699"/>
        <dbReference type="ChEBI" id="CHEBI:57945"/>
        <dbReference type="EC" id="1.1.1.23"/>
    </reaction>
</comment>
<feature type="binding site" evidence="8 12">
    <location>
        <position position="335"/>
    </location>
    <ligand>
        <name>substrate</name>
    </ligand>
</feature>
<comment type="cofactor">
    <cofactor evidence="8 13">
        <name>Zn(2+)</name>
        <dbReference type="ChEBI" id="CHEBI:29105"/>
    </cofactor>
    <text evidence="8 13">Binds 1 zinc ion per subunit.</text>
</comment>
<evidence type="ECO:0000256" key="13">
    <source>
        <dbReference type="PIRSR" id="PIRSR000099-4"/>
    </source>
</evidence>
<evidence type="ECO:0000256" key="3">
    <source>
        <dbReference type="ARBA" id="ARBA00012965"/>
    </source>
</evidence>
<feature type="active site" description="Proton acceptor" evidence="8 10">
    <location>
        <position position="335"/>
    </location>
</feature>
<feature type="binding site" evidence="8 12">
    <location>
        <position position="368"/>
    </location>
    <ligand>
        <name>substrate</name>
    </ligand>
</feature>
<feature type="binding site" evidence="8 12">
    <location>
        <position position="269"/>
    </location>
    <ligand>
        <name>substrate</name>
    </ligand>
</feature>
<keyword evidence="4 8" id="KW-0479">Metal-binding</keyword>
<dbReference type="GO" id="GO:0004399">
    <property type="term" value="F:histidinol dehydrogenase activity"/>
    <property type="evidence" value="ECO:0007669"/>
    <property type="project" value="UniProtKB-UniRule"/>
</dbReference>
<keyword evidence="8" id="KW-0368">Histidine biosynthesis</keyword>
<evidence type="ECO:0000256" key="14">
    <source>
        <dbReference type="RuleBase" id="RU004175"/>
    </source>
</evidence>
<dbReference type="EMBL" id="JGYD01000026">
    <property type="protein sequence ID" value="KSV16361.1"/>
    <property type="molecule type" value="Genomic_DNA"/>
</dbReference>
<evidence type="ECO:0000256" key="12">
    <source>
        <dbReference type="PIRSR" id="PIRSR000099-3"/>
    </source>
</evidence>
<name>A0A0V8LYB9_9CHLR</name>
<dbReference type="InterPro" id="IPR012131">
    <property type="entry name" value="Hstdl_DH"/>
</dbReference>
<feature type="active site" description="Proton acceptor" evidence="8 10">
    <location>
        <position position="334"/>
    </location>
</feature>
<dbReference type="Proteomes" id="UP000053577">
    <property type="component" value="Unassembled WGS sequence"/>
</dbReference>
<dbReference type="RefSeq" id="WP_058292777.1">
    <property type="nucleotide sequence ID" value="NZ_JGYD01000026.1"/>
</dbReference>
<evidence type="ECO:0000256" key="7">
    <source>
        <dbReference type="ARBA" id="ARBA00049489"/>
    </source>
</evidence>
<feature type="binding site" evidence="8 12">
    <location>
        <position position="244"/>
    </location>
    <ligand>
        <name>substrate</name>
    </ligand>
</feature>
<dbReference type="InterPro" id="IPR022695">
    <property type="entry name" value="Histidinol_DH_monofunct"/>
</dbReference>
<keyword evidence="5 8" id="KW-0862">Zinc</keyword>
<feature type="binding site" evidence="8 13">
    <location>
        <position position="427"/>
    </location>
    <ligand>
        <name>Zn(2+)</name>
        <dbReference type="ChEBI" id="CHEBI:29105"/>
    </ligand>
</feature>
<dbReference type="FunFam" id="3.40.50.1980:FF:000001">
    <property type="entry name" value="Histidinol dehydrogenase"/>
    <property type="match status" value="1"/>
</dbReference>
<evidence type="ECO:0000256" key="10">
    <source>
        <dbReference type="PIRSR" id="PIRSR000099-1"/>
    </source>
</evidence>
<feature type="binding site" evidence="8 13">
    <location>
        <position position="266"/>
    </location>
    <ligand>
        <name>Zn(2+)</name>
        <dbReference type="ChEBI" id="CHEBI:29105"/>
    </ligand>
</feature>
<dbReference type="AlphaFoldDB" id="A0A0V8LYB9"/>
<comment type="pathway">
    <text evidence="8">Amino-acid biosynthesis; L-histidine biosynthesis; L-histidine from 5-phospho-alpha-D-ribose 1-diphosphate: step 9/9.</text>
</comment>
<accession>A0A0V8LYB9</accession>
<dbReference type="Pfam" id="PF00815">
    <property type="entry name" value="Histidinol_dh"/>
    <property type="match status" value="1"/>
</dbReference>
<feature type="binding site" evidence="8 11">
    <location>
        <position position="136"/>
    </location>
    <ligand>
        <name>NAD(+)</name>
        <dbReference type="ChEBI" id="CHEBI:57540"/>
    </ligand>
</feature>
<evidence type="ECO:0000313" key="15">
    <source>
        <dbReference type="EMBL" id="KSV16361.1"/>
    </source>
</evidence>
<dbReference type="PRINTS" id="PR00083">
    <property type="entry name" value="HOLDHDRGNASE"/>
</dbReference>
<evidence type="ECO:0000256" key="4">
    <source>
        <dbReference type="ARBA" id="ARBA00022723"/>
    </source>
</evidence>